<evidence type="ECO:0000259" key="4">
    <source>
        <dbReference type="PROSITE" id="PS51387"/>
    </source>
</evidence>
<evidence type="ECO:0000313" key="6">
    <source>
        <dbReference type="Proteomes" id="UP000053573"/>
    </source>
</evidence>
<comment type="similarity">
    <text evidence="1">Belongs to the oxygen-dependent FAD-linked oxidoreductase family.</text>
</comment>
<dbReference type="InterPro" id="IPR006093">
    <property type="entry name" value="Oxy_OxRdtase_FAD_BS"/>
</dbReference>
<protein>
    <recommendedName>
        <fullName evidence="4">FAD-binding PCMH-type domain-containing protein</fullName>
    </recommendedName>
</protein>
<dbReference type="Pfam" id="PF01565">
    <property type="entry name" value="FAD_binding_4"/>
    <property type="match status" value="1"/>
</dbReference>
<dbReference type="PROSITE" id="PS51387">
    <property type="entry name" value="FAD_PCMH"/>
    <property type="match status" value="1"/>
</dbReference>
<dbReference type="InterPro" id="IPR016166">
    <property type="entry name" value="FAD-bd_PCMH"/>
</dbReference>
<dbReference type="GO" id="GO:0016491">
    <property type="term" value="F:oxidoreductase activity"/>
    <property type="evidence" value="ECO:0007669"/>
    <property type="project" value="UniProtKB-KW"/>
</dbReference>
<dbReference type="GO" id="GO:0071949">
    <property type="term" value="F:FAD binding"/>
    <property type="evidence" value="ECO:0007669"/>
    <property type="project" value="InterPro"/>
</dbReference>
<keyword evidence="3" id="KW-0732">Signal</keyword>
<feature type="domain" description="FAD-binding PCMH-type" evidence="4">
    <location>
        <begin position="128"/>
        <end position="314"/>
    </location>
</feature>
<dbReference type="AlphaFoldDB" id="A0A0H1BEB2"/>
<proteinExistence type="inferred from homology"/>
<dbReference type="InterPro" id="IPR006094">
    <property type="entry name" value="Oxid_FAD_bind_N"/>
</dbReference>
<dbReference type="PANTHER" id="PTHR13878">
    <property type="entry name" value="GULONOLACTONE OXIDASE"/>
    <property type="match status" value="1"/>
</dbReference>
<evidence type="ECO:0000313" key="5">
    <source>
        <dbReference type="EMBL" id="KLJ07556.1"/>
    </source>
</evidence>
<dbReference type="SUPFAM" id="SSF56176">
    <property type="entry name" value="FAD-binding/transporter-associated domain-like"/>
    <property type="match status" value="1"/>
</dbReference>
<feature type="signal peptide" evidence="3">
    <location>
        <begin position="1"/>
        <end position="22"/>
    </location>
</feature>
<gene>
    <name evidence="5" type="ORF">EMPG_16971</name>
</gene>
<reference evidence="6" key="1">
    <citation type="journal article" date="2015" name="PLoS Genet.">
        <title>The dynamic genome and transcriptome of the human fungal pathogen Blastomyces and close relative Emmonsia.</title>
        <authorList>
            <person name="Munoz J.F."/>
            <person name="Gauthier G.M."/>
            <person name="Desjardins C.A."/>
            <person name="Gallo J.E."/>
            <person name="Holder J."/>
            <person name="Sullivan T.D."/>
            <person name="Marty A.J."/>
            <person name="Carmen J.C."/>
            <person name="Chen Z."/>
            <person name="Ding L."/>
            <person name="Gujja S."/>
            <person name="Magrini V."/>
            <person name="Misas E."/>
            <person name="Mitreva M."/>
            <person name="Priest M."/>
            <person name="Saif S."/>
            <person name="Whiston E.A."/>
            <person name="Young S."/>
            <person name="Zeng Q."/>
            <person name="Goldman W.E."/>
            <person name="Mardis E.R."/>
            <person name="Taylor J.W."/>
            <person name="McEwen J.G."/>
            <person name="Clay O.K."/>
            <person name="Klein B.S."/>
            <person name="Cuomo C.A."/>
        </authorList>
    </citation>
    <scope>NUCLEOTIDE SEQUENCE [LARGE SCALE GENOMIC DNA]</scope>
    <source>
        <strain evidence="6">UAMH 139</strain>
    </source>
</reference>
<evidence type="ECO:0000256" key="3">
    <source>
        <dbReference type="SAM" id="SignalP"/>
    </source>
</evidence>
<dbReference type="STRING" id="2060906.A0A0H1BEB2"/>
<organism evidence="5 6">
    <name type="scientific">Blastomyces silverae</name>
    <dbReference type="NCBI Taxonomy" id="2060906"/>
    <lineage>
        <taxon>Eukaryota</taxon>
        <taxon>Fungi</taxon>
        <taxon>Dikarya</taxon>
        <taxon>Ascomycota</taxon>
        <taxon>Pezizomycotina</taxon>
        <taxon>Eurotiomycetes</taxon>
        <taxon>Eurotiomycetidae</taxon>
        <taxon>Onygenales</taxon>
        <taxon>Ajellomycetaceae</taxon>
        <taxon>Blastomyces</taxon>
    </lineage>
</organism>
<dbReference type="InterPro" id="IPR036318">
    <property type="entry name" value="FAD-bd_PCMH-like_sf"/>
</dbReference>
<keyword evidence="6" id="KW-1185">Reference proteome</keyword>
<dbReference type="InterPro" id="IPR016169">
    <property type="entry name" value="FAD-bd_PCMH_sub2"/>
</dbReference>
<dbReference type="PANTHER" id="PTHR13878:SF91">
    <property type="entry name" value="FAD BINDING DOMAIN PROTEIN (AFU_ORTHOLOGUE AFUA_6G12070)-RELATED"/>
    <property type="match status" value="1"/>
</dbReference>
<dbReference type="InterPro" id="IPR050432">
    <property type="entry name" value="FAD-linked_Oxidoreductases_BP"/>
</dbReference>
<dbReference type="EMBL" id="LDEV01002803">
    <property type="protein sequence ID" value="KLJ07556.1"/>
    <property type="molecule type" value="Genomic_DNA"/>
</dbReference>
<keyword evidence="2" id="KW-0560">Oxidoreductase</keyword>
<sequence length="624" mass="67808">MSLVRSLLSCAILYLYSTSVQATPLDCKCSPDDTCWPSPREWQTLNNTINGKLIRAVPPGAACYKSQPTYDPTVCSSILAQWHSSSFHLQDPISIDYPTWAGDSCLPIFENGTSVNGDPRTGEKGCSIGGYPVYVVNATGPEEVVAAVKWAGERNIRVNIKATGHSFSGRSVAEGSLSIWTRNIRGIKFHSDFQSASCPGDKGDKGVQMAATIGAGEVSYDVAQELAKHGAAVVTALNNYVGLIGWLTGGGHGPLSSTYGMGSDNLIEANIVTPAGEFLTVNACENADLFWAIRGGGGGTYAVITSAVIKAFPTPQTTRWILQARLLDKSKQDQWWDLIAYFHTLLPDMKQRGFQGSYRMLGYPLTDTLVFLVTFYLYDKPSGTVEVSFESFKERLDKMVRAGSVAYSSDVFTEPSFLQAFDRVPSGEAVANVNYVLASRLLPAQPMEDIEVMARTLREIGPSLGASGAPSPSILIGCLVVNSANINLETALHPAWRKAVVHFMVGRVLPTGISSKILQDARDTMTYNWMPTLKSIAPDSGAYFNEMDAFDPDWQNVSFGPNYERLRSIKKRYDPEGLLWCFSCVGSEDWVEIEDGRLCRADGGICPALSGRGRVGTCGERGCF</sequence>
<name>A0A0H1BEB2_9EURO</name>
<dbReference type="OrthoDB" id="9983560at2759"/>
<dbReference type="PROSITE" id="PS00862">
    <property type="entry name" value="OX2_COVAL_FAD"/>
    <property type="match status" value="1"/>
</dbReference>
<evidence type="ECO:0000256" key="2">
    <source>
        <dbReference type="ARBA" id="ARBA00023002"/>
    </source>
</evidence>
<feature type="chain" id="PRO_5005199512" description="FAD-binding PCMH-type domain-containing protein" evidence="3">
    <location>
        <begin position="23"/>
        <end position="624"/>
    </location>
</feature>
<evidence type="ECO:0000256" key="1">
    <source>
        <dbReference type="ARBA" id="ARBA00005466"/>
    </source>
</evidence>
<dbReference type="Proteomes" id="UP000053573">
    <property type="component" value="Unassembled WGS sequence"/>
</dbReference>
<dbReference type="InterPro" id="IPR012951">
    <property type="entry name" value="BBE"/>
</dbReference>
<comment type="caution">
    <text evidence="5">The sequence shown here is derived from an EMBL/GenBank/DDBJ whole genome shotgun (WGS) entry which is preliminary data.</text>
</comment>
<accession>A0A0H1BEB2</accession>
<dbReference type="Pfam" id="PF08031">
    <property type="entry name" value="BBE"/>
    <property type="match status" value="1"/>
</dbReference>
<dbReference type="Gene3D" id="3.30.465.10">
    <property type="match status" value="2"/>
</dbReference>